<comment type="similarity">
    <text evidence="1 5">Belongs to the peptidase S41A family.</text>
</comment>
<dbReference type="SUPFAM" id="SSF52096">
    <property type="entry name" value="ClpP/crotonase"/>
    <property type="match status" value="1"/>
</dbReference>
<evidence type="ECO:0000256" key="4">
    <source>
        <dbReference type="ARBA" id="ARBA00022825"/>
    </source>
</evidence>
<dbReference type="GO" id="GO:0006508">
    <property type="term" value="P:proteolysis"/>
    <property type="evidence" value="ECO:0007669"/>
    <property type="project" value="UniProtKB-KW"/>
</dbReference>
<evidence type="ECO:0000256" key="3">
    <source>
        <dbReference type="ARBA" id="ARBA00022801"/>
    </source>
</evidence>
<dbReference type="InterPro" id="IPR041489">
    <property type="entry name" value="PDZ_6"/>
</dbReference>
<dbReference type="GO" id="GO:0004252">
    <property type="term" value="F:serine-type endopeptidase activity"/>
    <property type="evidence" value="ECO:0007669"/>
    <property type="project" value="UniProtKB-EC"/>
</dbReference>
<accession>A0ABS2MNF1</accession>
<dbReference type="Pfam" id="PF17820">
    <property type="entry name" value="PDZ_6"/>
    <property type="match status" value="1"/>
</dbReference>
<keyword evidence="8" id="KW-1185">Reference proteome</keyword>
<dbReference type="InterPro" id="IPR055210">
    <property type="entry name" value="CtpA/B_N"/>
</dbReference>
<organism evidence="7 8">
    <name type="scientific">Fusibacter tunisiensis</name>
    <dbReference type="NCBI Taxonomy" id="1008308"/>
    <lineage>
        <taxon>Bacteria</taxon>
        <taxon>Bacillati</taxon>
        <taxon>Bacillota</taxon>
        <taxon>Clostridia</taxon>
        <taxon>Eubacteriales</taxon>
        <taxon>Eubacteriales Family XII. Incertae Sedis</taxon>
        <taxon>Fusibacter</taxon>
    </lineage>
</organism>
<reference evidence="7 8" key="1">
    <citation type="submission" date="2021-01" db="EMBL/GenBank/DDBJ databases">
        <title>Genomic Encyclopedia of Type Strains, Phase IV (KMG-IV): sequencing the most valuable type-strain genomes for metagenomic binning, comparative biology and taxonomic classification.</title>
        <authorList>
            <person name="Goeker M."/>
        </authorList>
    </citation>
    <scope>NUCLEOTIDE SEQUENCE [LARGE SCALE GENOMIC DNA]</scope>
    <source>
        <strain evidence="7 8">DSM 24436</strain>
    </source>
</reference>
<dbReference type="InterPro" id="IPR002477">
    <property type="entry name" value="Peptidoglycan-bd-like"/>
</dbReference>
<dbReference type="SUPFAM" id="SSF47090">
    <property type="entry name" value="PGBD-like"/>
    <property type="match status" value="1"/>
</dbReference>
<evidence type="ECO:0000256" key="1">
    <source>
        <dbReference type="ARBA" id="ARBA00009179"/>
    </source>
</evidence>
<dbReference type="InterPro" id="IPR036365">
    <property type="entry name" value="PGBD-like_sf"/>
</dbReference>
<dbReference type="InterPro" id="IPR029045">
    <property type="entry name" value="ClpP/crotonase-like_dom_sf"/>
</dbReference>
<dbReference type="RefSeq" id="WP_204661735.1">
    <property type="nucleotide sequence ID" value="NZ_JAFBDT010000002.1"/>
</dbReference>
<dbReference type="CDD" id="cd06782">
    <property type="entry name" value="cpPDZ_CPP-like"/>
    <property type="match status" value="1"/>
</dbReference>
<dbReference type="EC" id="3.4.21.102" evidence="7"/>
<proteinExistence type="inferred from homology"/>
<dbReference type="InterPro" id="IPR001478">
    <property type="entry name" value="PDZ"/>
</dbReference>
<protein>
    <submittedName>
        <fullName evidence="7">Carboxyl-terminal processing protease</fullName>
        <ecNumber evidence="7">3.4.21.102</ecNumber>
    </submittedName>
</protein>
<dbReference type="InterPro" id="IPR005151">
    <property type="entry name" value="Tail-specific_protease"/>
</dbReference>
<dbReference type="NCBIfam" id="TIGR00225">
    <property type="entry name" value="prc"/>
    <property type="match status" value="1"/>
</dbReference>
<dbReference type="Proteomes" id="UP000767854">
    <property type="component" value="Unassembled WGS sequence"/>
</dbReference>
<keyword evidence="4 5" id="KW-0720">Serine protease</keyword>
<dbReference type="Pfam" id="PF01471">
    <property type="entry name" value="PG_binding_1"/>
    <property type="match status" value="1"/>
</dbReference>
<dbReference type="Gene3D" id="1.10.101.10">
    <property type="entry name" value="PGBD-like superfamily/PGBD"/>
    <property type="match status" value="1"/>
</dbReference>
<sequence>MEQRKAKKLAKQKRRAFLKSALALLLVLLFVVMAISPIIFAETVTIPVSNTSSTEADYTSYLEFMMDMVENNYYKEVDRDDLIEGMYKGVFDVLDPYSTYFTPEEYSEFNTSIEGEFYGIGASITLGQSGYVEVVAPLKGTPAEKAGLMPGDKIVSINGEDAEGFTTEKAVTLIRGPLGTDVTLGILRQGHTDAFEVTITRGLIVLKSVEYEVLEEGIGYIQLTDFNDKTNSEFDKAMAYMVNNDIEKVIVDVRNNPGGLLNVAIYVSDYFVAPGKEIVTIDYRGATDRTYRATREKAPVEVAVLVNGGSASASEIFAGSIQQTGAGIVVGDNTYGKGTVQSLYPLNTGGGIKITIAEYLLSDGYKVDTVGVKPDIEVSNRMTVDVSQLVPFNLKKGTASINVYALQERLQLLGYKLEADGGFGPVTRETLRQFQKDYQIPVTGTIDGKTVETLDAALMGQLGVAVDLQLQKAIEALN</sequence>
<dbReference type="SMART" id="SM00245">
    <property type="entry name" value="TSPc"/>
    <property type="match status" value="1"/>
</dbReference>
<dbReference type="PANTHER" id="PTHR32060:SF22">
    <property type="entry name" value="CARBOXYL-TERMINAL-PROCESSING PEPTIDASE 3, CHLOROPLASTIC"/>
    <property type="match status" value="1"/>
</dbReference>
<dbReference type="SMART" id="SM00228">
    <property type="entry name" value="PDZ"/>
    <property type="match status" value="1"/>
</dbReference>
<dbReference type="EMBL" id="JAFBDT010000002">
    <property type="protein sequence ID" value="MBM7560920.1"/>
    <property type="molecule type" value="Genomic_DNA"/>
</dbReference>
<dbReference type="Gene3D" id="3.90.226.10">
    <property type="entry name" value="2-enoyl-CoA Hydratase, Chain A, domain 1"/>
    <property type="match status" value="1"/>
</dbReference>
<dbReference type="PROSITE" id="PS50106">
    <property type="entry name" value="PDZ"/>
    <property type="match status" value="1"/>
</dbReference>
<dbReference type="SUPFAM" id="SSF50156">
    <property type="entry name" value="PDZ domain-like"/>
    <property type="match status" value="1"/>
</dbReference>
<evidence type="ECO:0000313" key="8">
    <source>
        <dbReference type="Proteomes" id="UP000767854"/>
    </source>
</evidence>
<dbReference type="Gene3D" id="3.30.750.44">
    <property type="match status" value="1"/>
</dbReference>
<dbReference type="Pfam" id="PF22694">
    <property type="entry name" value="CtpB_N-like"/>
    <property type="match status" value="1"/>
</dbReference>
<evidence type="ECO:0000256" key="5">
    <source>
        <dbReference type="RuleBase" id="RU004404"/>
    </source>
</evidence>
<dbReference type="Pfam" id="PF03572">
    <property type="entry name" value="Peptidase_S41"/>
    <property type="match status" value="1"/>
</dbReference>
<keyword evidence="3 5" id="KW-0378">Hydrolase</keyword>
<dbReference type="InterPro" id="IPR036034">
    <property type="entry name" value="PDZ_sf"/>
</dbReference>
<dbReference type="InterPro" id="IPR004447">
    <property type="entry name" value="Peptidase_S41A"/>
</dbReference>
<evidence type="ECO:0000256" key="2">
    <source>
        <dbReference type="ARBA" id="ARBA00022670"/>
    </source>
</evidence>
<dbReference type="InterPro" id="IPR036366">
    <property type="entry name" value="PGBDSf"/>
</dbReference>
<dbReference type="CDD" id="cd07560">
    <property type="entry name" value="Peptidase_S41_CPP"/>
    <property type="match status" value="1"/>
</dbReference>
<comment type="caution">
    <text evidence="7">The sequence shown here is derived from an EMBL/GenBank/DDBJ whole genome shotgun (WGS) entry which is preliminary data.</text>
</comment>
<gene>
    <name evidence="7" type="ORF">JOC49_000434</name>
</gene>
<evidence type="ECO:0000313" key="7">
    <source>
        <dbReference type="EMBL" id="MBM7560920.1"/>
    </source>
</evidence>
<keyword evidence="2 5" id="KW-0645">Protease</keyword>
<dbReference type="Gene3D" id="2.30.42.10">
    <property type="match status" value="1"/>
</dbReference>
<evidence type="ECO:0000259" key="6">
    <source>
        <dbReference type="PROSITE" id="PS50106"/>
    </source>
</evidence>
<name>A0ABS2MNF1_9FIRM</name>
<dbReference type="PANTHER" id="PTHR32060">
    <property type="entry name" value="TAIL-SPECIFIC PROTEASE"/>
    <property type="match status" value="1"/>
</dbReference>
<feature type="domain" description="PDZ" evidence="6">
    <location>
        <begin position="106"/>
        <end position="175"/>
    </location>
</feature>